<evidence type="ECO:0000256" key="2">
    <source>
        <dbReference type="ARBA" id="ARBA00005466"/>
    </source>
</evidence>
<evidence type="ECO:0000259" key="6">
    <source>
        <dbReference type="PROSITE" id="PS51387"/>
    </source>
</evidence>
<evidence type="ECO:0000256" key="5">
    <source>
        <dbReference type="ARBA" id="ARBA00023002"/>
    </source>
</evidence>
<accession>A0ABV6TR62</accession>
<sequence>MSTSTSKTTRRRLLQHTAAVGGATAALTVPGVGAAVARDGRGAANPADFGAVTVGPNDPRYSELTHGTNQRWVGRPDHIRLVSSAEQVVEAVQRAVRDGKRIAVRSGGHCYEDFVNNAEVQVVIDMSEMAEITYDAGRRAFAVEPGAMLSEVYDKLYKVWGVTIPGGSCPSVGAGGHIVGGGYGALSRRFGLTVDHLYGVEVVVVDESGRARRVVATRDSTDPELRELWWAHTGGGGGNFGVITKYWLRSPGATGDDPSRLLPRPPAELLVSTVNWPWEGLTKQGFQRLLTNYATWFERNSAPDSPRLGLFSQLKPFHRSAGSILMVTQIDATRPAAEQELTDFIAYVSDGVGVPAQASKPQRLPWLHGTKWPGFAGGDPTLRFEDKSAYMRKAFPKSQLDAIYRQLTRTDYANGAALMIIAGYGGRINAVPSTATAVPQRDSILKLQYLAFWNDPTEDDKHVGWVRDFYQDVYAESGGVPVPGRVTDGCFINYADKEMADPRWNKSGVPWHSLYYKGNYPRLQRAKATWDPGNVFRHGLSIEGVGRTN</sequence>
<comment type="cofactor">
    <cofactor evidence="1">
        <name>FAD</name>
        <dbReference type="ChEBI" id="CHEBI:57692"/>
    </cofactor>
</comment>
<proteinExistence type="inferred from homology"/>
<dbReference type="EMBL" id="JBHMQV010000009">
    <property type="protein sequence ID" value="MFC0848275.1"/>
    <property type="molecule type" value="Genomic_DNA"/>
</dbReference>
<dbReference type="InterPro" id="IPR012951">
    <property type="entry name" value="BBE"/>
</dbReference>
<keyword evidence="4" id="KW-0274">FAD</keyword>
<evidence type="ECO:0000313" key="8">
    <source>
        <dbReference type="Proteomes" id="UP001589887"/>
    </source>
</evidence>
<dbReference type="InterPro" id="IPR050416">
    <property type="entry name" value="FAD-linked_Oxidoreductase"/>
</dbReference>
<keyword evidence="3" id="KW-0285">Flavoprotein</keyword>
<dbReference type="InterPro" id="IPR006094">
    <property type="entry name" value="Oxid_FAD_bind_N"/>
</dbReference>
<dbReference type="Pfam" id="PF01565">
    <property type="entry name" value="FAD_binding_4"/>
    <property type="match status" value="1"/>
</dbReference>
<dbReference type="Pfam" id="PF08031">
    <property type="entry name" value="BBE"/>
    <property type="match status" value="1"/>
</dbReference>
<dbReference type="InterPro" id="IPR016166">
    <property type="entry name" value="FAD-bd_PCMH"/>
</dbReference>
<dbReference type="PROSITE" id="PS51387">
    <property type="entry name" value="FAD_PCMH"/>
    <property type="match status" value="1"/>
</dbReference>
<feature type="domain" description="FAD-binding PCMH-type" evidence="6">
    <location>
        <begin position="65"/>
        <end position="253"/>
    </location>
</feature>
<keyword evidence="8" id="KW-1185">Reference proteome</keyword>
<dbReference type="PROSITE" id="PS51318">
    <property type="entry name" value="TAT"/>
    <property type="match status" value="1"/>
</dbReference>
<evidence type="ECO:0000313" key="7">
    <source>
        <dbReference type="EMBL" id="MFC0848275.1"/>
    </source>
</evidence>
<dbReference type="PANTHER" id="PTHR42973">
    <property type="entry name" value="BINDING OXIDOREDUCTASE, PUTATIVE (AFU_ORTHOLOGUE AFUA_1G17690)-RELATED"/>
    <property type="match status" value="1"/>
</dbReference>
<dbReference type="InterPro" id="IPR006311">
    <property type="entry name" value="TAT_signal"/>
</dbReference>
<keyword evidence="5" id="KW-0560">Oxidoreductase</keyword>
<dbReference type="InterPro" id="IPR016169">
    <property type="entry name" value="FAD-bd_PCMH_sub2"/>
</dbReference>
<dbReference type="InterPro" id="IPR036318">
    <property type="entry name" value="FAD-bd_PCMH-like_sf"/>
</dbReference>
<evidence type="ECO:0000256" key="1">
    <source>
        <dbReference type="ARBA" id="ARBA00001974"/>
    </source>
</evidence>
<comment type="caution">
    <text evidence="7">The sequence shown here is derived from an EMBL/GenBank/DDBJ whole genome shotgun (WGS) entry which is preliminary data.</text>
</comment>
<dbReference type="RefSeq" id="WP_394322862.1">
    <property type="nucleotide sequence ID" value="NZ_JBHMQV010000009.1"/>
</dbReference>
<evidence type="ECO:0000256" key="3">
    <source>
        <dbReference type="ARBA" id="ARBA00022630"/>
    </source>
</evidence>
<protein>
    <submittedName>
        <fullName evidence="7">FAD-binding oxidoreductase</fullName>
    </submittedName>
</protein>
<reference evidence="7 8" key="1">
    <citation type="submission" date="2024-09" db="EMBL/GenBank/DDBJ databases">
        <authorList>
            <person name="Sun Q."/>
            <person name="Mori K."/>
        </authorList>
    </citation>
    <scope>NUCLEOTIDE SEQUENCE [LARGE SCALE GENOMIC DNA]</scope>
    <source>
        <strain evidence="7 8">JCM 4557</strain>
    </source>
</reference>
<dbReference type="PANTHER" id="PTHR42973:SF39">
    <property type="entry name" value="FAD-BINDING PCMH-TYPE DOMAIN-CONTAINING PROTEIN"/>
    <property type="match status" value="1"/>
</dbReference>
<dbReference type="Proteomes" id="UP001589887">
    <property type="component" value="Unassembled WGS sequence"/>
</dbReference>
<dbReference type="Gene3D" id="3.30.465.10">
    <property type="match status" value="1"/>
</dbReference>
<name>A0ABV6TR62_9ACTN</name>
<organism evidence="7 8">
    <name type="scientific">Streptomyces noboritoensis</name>
    <dbReference type="NCBI Taxonomy" id="67337"/>
    <lineage>
        <taxon>Bacteria</taxon>
        <taxon>Bacillati</taxon>
        <taxon>Actinomycetota</taxon>
        <taxon>Actinomycetes</taxon>
        <taxon>Kitasatosporales</taxon>
        <taxon>Streptomycetaceae</taxon>
        <taxon>Streptomyces</taxon>
    </lineage>
</organism>
<dbReference type="SUPFAM" id="SSF56176">
    <property type="entry name" value="FAD-binding/transporter-associated domain-like"/>
    <property type="match status" value="1"/>
</dbReference>
<dbReference type="Gene3D" id="3.40.462.20">
    <property type="match status" value="1"/>
</dbReference>
<evidence type="ECO:0000256" key="4">
    <source>
        <dbReference type="ARBA" id="ARBA00022827"/>
    </source>
</evidence>
<comment type="similarity">
    <text evidence="2">Belongs to the oxygen-dependent FAD-linked oxidoreductase family.</text>
</comment>
<gene>
    <name evidence="7" type="ORF">ACFH04_31880</name>
</gene>